<accession>A0A916S5S6</accession>
<name>A0A916S5S6_9HYPH</name>
<reference evidence="1" key="2">
    <citation type="submission" date="2020-09" db="EMBL/GenBank/DDBJ databases">
        <authorList>
            <person name="Sun Q."/>
            <person name="Zhou Y."/>
        </authorList>
    </citation>
    <scope>NUCLEOTIDE SEQUENCE</scope>
    <source>
        <strain evidence="1">CGMCC 1.15082</strain>
    </source>
</reference>
<dbReference type="AlphaFoldDB" id="A0A916S5S6"/>
<keyword evidence="2" id="KW-1185">Reference proteome</keyword>
<sequence>MVISAWASGTNMMLAASVTLENNEKRMNSSFMTAPLGPCFGYRTIPKSCRLFGWDHATKQFMQAAPGAPGEQPVSGELMQFCEPVARGEPA</sequence>
<dbReference type="Proteomes" id="UP000646478">
    <property type="component" value="Unassembled WGS sequence"/>
</dbReference>
<dbReference type="EMBL" id="BMHH01000003">
    <property type="protein sequence ID" value="GGA84281.1"/>
    <property type="molecule type" value="Genomic_DNA"/>
</dbReference>
<protein>
    <submittedName>
        <fullName evidence="1">Uncharacterized protein</fullName>
    </submittedName>
</protein>
<gene>
    <name evidence="1" type="ORF">GCM10011491_09700</name>
</gene>
<evidence type="ECO:0000313" key="1">
    <source>
        <dbReference type="EMBL" id="GGA84281.1"/>
    </source>
</evidence>
<proteinExistence type="predicted"/>
<organism evidence="1 2">
    <name type="scientific">Brucella endophytica</name>
    <dbReference type="NCBI Taxonomy" id="1963359"/>
    <lineage>
        <taxon>Bacteria</taxon>
        <taxon>Pseudomonadati</taxon>
        <taxon>Pseudomonadota</taxon>
        <taxon>Alphaproteobacteria</taxon>
        <taxon>Hyphomicrobiales</taxon>
        <taxon>Brucellaceae</taxon>
        <taxon>Brucella/Ochrobactrum group</taxon>
        <taxon>Brucella</taxon>
    </lineage>
</organism>
<reference evidence="1" key="1">
    <citation type="journal article" date="2014" name="Int. J. Syst. Evol. Microbiol.">
        <title>Complete genome sequence of Corynebacterium casei LMG S-19264T (=DSM 44701T), isolated from a smear-ripened cheese.</title>
        <authorList>
            <consortium name="US DOE Joint Genome Institute (JGI-PGF)"/>
            <person name="Walter F."/>
            <person name="Albersmeier A."/>
            <person name="Kalinowski J."/>
            <person name="Ruckert C."/>
        </authorList>
    </citation>
    <scope>NUCLEOTIDE SEQUENCE</scope>
    <source>
        <strain evidence="1">CGMCC 1.15082</strain>
    </source>
</reference>
<comment type="caution">
    <text evidence="1">The sequence shown here is derived from an EMBL/GenBank/DDBJ whole genome shotgun (WGS) entry which is preliminary data.</text>
</comment>
<evidence type="ECO:0000313" key="2">
    <source>
        <dbReference type="Proteomes" id="UP000646478"/>
    </source>
</evidence>